<organism evidence="2 3">
    <name type="scientific">Sphingobium yanoikuyae</name>
    <name type="common">Sphingomonas yanoikuyae</name>
    <dbReference type="NCBI Taxonomy" id="13690"/>
    <lineage>
        <taxon>Bacteria</taxon>
        <taxon>Pseudomonadati</taxon>
        <taxon>Pseudomonadota</taxon>
        <taxon>Alphaproteobacteria</taxon>
        <taxon>Sphingomonadales</taxon>
        <taxon>Sphingomonadaceae</taxon>
        <taxon>Sphingobium</taxon>
    </lineage>
</organism>
<accession>A0A291MZS0</accession>
<name>A0A291MZS0_SPHYA</name>
<evidence type="ECO:0000313" key="3">
    <source>
        <dbReference type="Proteomes" id="UP000219422"/>
    </source>
</evidence>
<dbReference type="KEGG" id="sya:A6768_11755"/>
<protein>
    <submittedName>
        <fullName evidence="2">Uncharacterized protein</fullName>
    </submittedName>
</protein>
<dbReference type="AlphaFoldDB" id="A0A291MZS0"/>
<reference evidence="2 3" key="1">
    <citation type="submission" date="2017-10" db="EMBL/GenBank/DDBJ databases">
        <title>Sphingobium yanoikuyae S72.</title>
        <authorList>
            <person name="Sanchez E."/>
            <person name="Bustos P."/>
            <person name="Mendoza P."/>
            <person name="Guo X."/>
            <person name="Mendoza A."/>
        </authorList>
    </citation>
    <scope>NUCLEOTIDE SEQUENCE [LARGE SCALE GENOMIC DNA]</scope>
    <source>
        <strain evidence="2 3">S72</strain>
    </source>
</reference>
<feature type="compositionally biased region" description="Basic and acidic residues" evidence="1">
    <location>
        <begin position="93"/>
        <end position="108"/>
    </location>
</feature>
<dbReference type="Proteomes" id="UP000219422">
    <property type="component" value="Chromosome"/>
</dbReference>
<feature type="region of interest" description="Disordered" evidence="1">
    <location>
        <begin position="85"/>
        <end position="108"/>
    </location>
</feature>
<gene>
    <name evidence="2" type="ORF">A6768_11755</name>
</gene>
<dbReference type="EMBL" id="CP023741">
    <property type="protein sequence ID" value="ATI80602.1"/>
    <property type="molecule type" value="Genomic_DNA"/>
</dbReference>
<evidence type="ECO:0000256" key="1">
    <source>
        <dbReference type="SAM" id="MobiDB-lite"/>
    </source>
</evidence>
<evidence type="ECO:0000313" key="2">
    <source>
        <dbReference type="EMBL" id="ATI80602.1"/>
    </source>
</evidence>
<sequence>MTVEWPSWGVVPGQGRRAPPRAAKRGVGVPILSVLERSEARVEAPAKLGAPLILDAAPPPTTSLEVCERLSPLGDPPAPELHFLNDGDDSDIIAEHPRNAGADQRVKW</sequence>
<proteinExistence type="predicted"/>
<feature type="region of interest" description="Disordered" evidence="1">
    <location>
        <begin position="1"/>
        <end position="23"/>
    </location>
</feature>